<name>A0A8H6J240_9PEZI</name>
<dbReference type="AlphaFoldDB" id="A0A8H6J240"/>
<sequence length="143" mass="15291">MDESLNIVEVKLGSEHVQGNEAVAILVEIRQRSSEKNLCDVVSCSADAMLASHRITMAALLQLACVVLHLDVSKVNVLWASSHLAGNVRRGMSMTEWGDNKGMRAPTTGELASPHCCADSHASITLIEECTSMQGEMVGSNSP</sequence>
<evidence type="ECO:0000313" key="1">
    <source>
        <dbReference type="EMBL" id="KAF6804913.1"/>
    </source>
</evidence>
<protein>
    <submittedName>
        <fullName evidence="1">Uncharacterized protein</fullName>
    </submittedName>
</protein>
<comment type="caution">
    <text evidence="1">The sequence shown here is derived from an EMBL/GenBank/DDBJ whole genome shotgun (WGS) entry which is preliminary data.</text>
</comment>
<organism evidence="1 2">
    <name type="scientific">Colletotrichum sojae</name>
    <dbReference type="NCBI Taxonomy" id="2175907"/>
    <lineage>
        <taxon>Eukaryota</taxon>
        <taxon>Fungi</taxon>
        <taxon>Dikarya</taxon>
        <taxon>Ascomycota</taxon>
        <taxon>Pezizomycotina</taxon>
        <taxon>Sordariomycetes</taxon>
        <taxon>Hypocreomycetidae</taxon>
        <taxon>Glomerellales</taxon>
        <taxon>Glomerellaceae</taxon>
        <taxon>Colletotrichum</taxon>
        <taxon>Colletotrichum orchidearum species complex</taxon>
    </lineage>
</organism>
<proteinExistence type="predicted"/>
<evidence type="ECO:0000313" key="2">
    <source>
        <dbReference type="Proteomes" id="UP000652219"/>
    </source>
</evidence>
<dbReference type="Proteomes" id="UP000652219">
    <property type="component" value="Unassembled WGS sequence"/>
</dbReference>
<keyword evidence="2" id="KW-1185">Reference proteome</keyword>
<accession>A0A8H6J240</accession>
<gene>
    <name evidence="1" type="ORF">CSOJ01_09875</name>
</gene>
<reference evidence="1 2" key="1">
    <citation type="journal article" date="2020" name="Phytopathology">
        <title>Genome Sequence Resources of Colletotrichum truncatum, C. plurivorum, C. musicola, and C. sojae: Four Species Pathogenic to Soybean (Glycine max).</title>
        <authorList>
            <person name="Rogerio F."/>
            <person name="Boufleur T.R."/>
            <person name="Ciampi-Guillardi M."/>
            <person name="Sukno S.A."/>
            <person name="Thon M.R."/>
            <person name="Massola Junior N.S."/>
            <person name="Baroncelli R."/>
        </authorList>
    </citation>
    <scope>NUCLEOTIDE SEQUENCE [LARGE SCALE GENOMIC DNA]</scope>
    <source>
        <strain evidence="1 2">LFN0009</strain>
    </source>
</reference>
<dbReference type="EMBL" id="WIGN01000196">
    <property type="protein sequence ID" value="KAF6804913.1"/>
    <property type="molecule type" value="Genomic_DNA"/>
</dbReference>